<keyword evidence="2" id="KW-0472">Membrane</keyword>
<dbReference type="Proteomes" id="UP000007110">
    <property type="component" value="Unassembled WGS sequence"/>
</dbReference>
<dbReference type="PANTHER" id="PTHR34179">
    <property type="entry name" value="TUMOR PROTEIN P53-INDUCIBLE PROTEIN 13"/>
    <property type="match status" value="1"/>
</dbReference>
<evidence type="ECO:0000256" key="2">
    <source>
        <dbReference type="SAM" id="Phobius"/>
    </source>
</evidence>
<dbReference type="AlphaFoldDB" id="A0A7M7LKY6"/>
<feature type="region of interest" description="Disordered" evidence="1">
    <location>
        <begin position="46"/>
        <end position="79"/>
    </location>
</feature>
<feature type="region of interest" description="Disordered" evidence="1">
    <location>
        <begin position="174"/>
        <end position="386"/>
    </location>
</feature>
<evidence type="ECO:0000256" key="1">
    <source>
        <dbReference type="SAM" id="MobiDB-lite"/>
    </source>
</evidence>
<accession>A0A7M7LKY6</accession>
<keyword evidence="4" id="KW-1185">Reference proteome</keyword>
<feature type="compositionally biased region" description="Basic and acidic residues" evidence="1">
    <location>
        <begin position="261"/>
        <end position="270"/>
    </location>
</feature>
<dbReference type="GeneID" id="755835"/>
<feature type="transmembrane region" description="Helical" evidence="2">
    <location>
        <begin position="416"/>
        <end position="439"/>
    </location>
</feature>
<feature type="compositionally biased region" description="Low complexity" evidence="1">
    <location>
        <begin position="286"/>
        <end position="300"/>
    </location>
</feature>
<dbReference type="KEGG" id="spu:755835"/>
<reference evidence="4" key="1">
    <citation type="submission" date="2015-02" db="EMBL/GenBank/DDBJ databases">
        <title>Genome sequencing for Strongylocentrotus purpuratus.</title>
        <authorList>
            <person name="Murali S."/>
            <person name="Liu Y."/>
            <person name="Vee V."/>
            <person name="English A."/>
            <person name="Wang M."/>
            <person name="Skinner E."/>
            <person name="Han Y."/>
            <person name="Muzny D.M."/>
            <person name="Worley K.C."/>
            <person name="Gibbs R.A."/>
        </authorList>
    </citation>
    <scope>NUCLEOTIDE SEQUENCE</scope>
</reference>
<evidence type="ECO:0000313" key="3">
    <source>
        <dbReference type="EnsemblMetazoa" id="XP_001192066"/>
    </source>
</evidence>
<feature type="compositionally biased region" description="Basic and acidic residues" evidence="1">
    <location>
        <begin position="174"/>
        <end position="206"/>
    </location>
</feature>
<dbReference type="OrthoDB" id="10528468at2759"/>
<sequence>MYCARMKCHINFDPGGKNPLLLVSVVLIMLIVGILQFGEVQCSTATGDERGQRRPEFPDTSHAQNSYGDRSTAAPSGSTSKFNVRDYNILELISGQTNLLNDDVLRFKPDEFTGHSEEQAKTSLSALINIWRKLLNKSLTNDLAADKPLHKNEFIHENQRTKSIHVEDEMKELKLRGREEEPESLIEKKPFSIHKNDIQEGDDSSRSHQSGGSISNVGTDEHRHLVKREAGKNEPENGTLTTENLPATNPQGDTNASVKDTPSESDKQTDSKTVGTLPKSTSSSRTQTTVPGTTTQKPQTSLPSISTTVQQVITTLSQKTSSRTSPTVPLQERPTPTTSKRETVKSHTSQIHVQGTEASPKTTTSKKETVKAHTSRIQGTEESPTTDAAVIEESNASCDGVQCYASRLPYHWTSDASWALASMVFLLSILTFFVLYTGLWKKRNPMSFPLDSSLPPDPNPRINIAELLKTRLAMIPKHLRGKRQMHRKRMNGRRYEELPLHQSNGTCNDEELDYFEDDEEDDLYLRD</sequence>
<feature type="compositionally biased region" description="Basic and acidic residues" evidence="1">
    <location>
        <begin position="219"/>
        <end position="235"/>
    </location>
</feature>
<keyword evidence="2" id="KW-0812">Transmembrane</keyword>
<feature type="transmembrane region" description="Helical" evidence="2">
    <location>
        <begin position="20"/>
        <end position="38"/>
    </location>
</feature>
<dbReference type="GO" id="GO:0005737">
    <property type="term" value="C:cytoplasm"/>
    <property type="evidence" value="ECO:0000318"/>
    <property type="project" value="GO_Central"/>
</dbReference>
<feature type="compositionally biased region" description="Polar residues" evidence="1">
    <location>
        <begin position="346"/>
        <end position="363"/>
    </location>
</feature>
<evidence type="ECO:0000313" key="4">
    <source>
        <dbReference type="Proteomes" id="UP000007110"/>
    </source>
</evidence>
<feature type="compositionally biased region" description="Polar residues" evidence="1">
    <location>
        <begin position="61"/>
        <end position="79"/>
    </location>
</feature>
<feature type="compositionally biased region" description="Basic and acidic residues" evidence="1">
    <location>
        <begin position="47"/>
        <end position="59"/>
    </location>
</feature>
<proteinExistence type="predicted"/>
<dbReference type="PANTHER" id="PTHR34179:SF1">
    <property type="entry name" value="TUMOR PROTEIN P53-INDUCIBLE PROTEIN 13"/>
    <property type="match status" value="1"/>
</dbReference>
<feature type="compositionally biased region" description="Polar residues" evidence="1">
    <location>
        <begin position="271"/>
        <end position="285"/>
    </location>
</feature>
<feature type="compositionally biased region" description="Polar residues" evidence="1">
    <location>
        <begin position="236"/>
        <end position="260"/>
    </location>
</feature>
<dbReference type="InParanoid" id="A0A7M7LKY6"/>
<protein>
    <submittedName>
        <fullName evidence="3">Uncharacterized protein</fullName>
    </submittedName>
</protein>
<dbReference type="OMA" id="SKFNVRD"/>
<keyword evidence="2" id="KW-1133">Transmembrane helix</keyword>
<dbReference type="RefSeq" id="XP_001192066.2">
    <property type="nucleotide sequence ID" value="XM_001192066.4"/>
</dbReference>
<reference evidence="3" key="2">
    <citation type="submission" date="2021-01" db="UniProtKB">
        <authorList>
            <consortium name="EnsemblMetazoa"/>
        </authorList>
    </citation>
    <scope>IDENTIFICATION</scope>
</reference>
<feature type="compositionally biased region" description="Polar residues" evidence="1">
    <location>
        <begin position="301"/>
        <end position="338"/>
    </location>
</feature>
<dbReference type="EnsemblMetazoa" id="XM_001192066">
    <property type="protein sequence ID" value="XP_001192066"/>
    <property type="gene ID" value="LOC755835"/>
</dbReference>
<name>A0A7M7LKY6_STRPU</name>
<feature type="compositionally biased region" description="Polar residues" evidence="1">
    <location>
        <begin position="375"/>
        <end position="386"/>
    </location>
</feature>
<organism evidence="3 4">
    <name type="scientific">Strongylocentrotus purpuratus</name>
    <name type="common">Purple sea urchin</name>
    <dbReference type="NCBI Taxonomy" id="7668"/>
    <lineage>
        <taxon>Eukaryota</taxon>
        <taxon>Metazoa</taxon>
        <taxon>Echinodermata</taxon>
        <taxon>Eleutherozoa</taxon>
        <taxon>Echinozoa</taxon>
        <taxon>Echinoidea</taxon>
        <taxon>Euechinoidea</taxon>
        <taxon>Echinacea</taxon>
        <taxon>Camarodonta</taxon>
        <taxon>Echinidea</taxon>
        <taxon>Strongylocentrotidae</taxon>
        <taxon>Strongylocentrotus</taxon>
    </lineage>
</organism>